<dbReference type="PROSITE" id="PS50812">
    <property type="entry name" value="PWWP"/>
    <property type="match status" value="1"/>
</dbReference>
<feature type="domain" description="PWWP" evidence="2">
    <location>
        <begin position="145"/>
        <end position="206"/>
    </location>
</feature>
<feature type="region of interest" description="Disordered" evidence="1">
    <location>
        <begin position="456"/>
        <end position="483"/>
    </location>
</feature>
<feature type="region of interest" description="Disordered" evidence="1">
    <location>
        <begin position="1299"/>
        <end position="1386"/>
    </location>
</feature>
<feature type="compositionally biased region" description="Acidic residues" evidence="1">
    <location>
        <begin position="1268"/>
        <end position="1287"/>
    </location>
</feature>
<organism evidence="3">
    <name type="scientific">Oryza punctata</name>
    <name type="common">Red rice</name>
    <dbReference type="NCBI Taxonomy" id="4537"/>
    <lineage>
        <taxon>Eukaryota</taxon>
        <taxon>Viridiplantae</taxon>
        <taxon>Streptophyta</taxon>
        <taxon>Embryophyta</taxon>
        <taxon>Tracheophyta</taxon>
        <taxon>Spermatophyta</taxon>
        <taxon>Magnoliopsida</taxon>
        <taxon>Liliopsida</taxon>
        <taxon>Poales</taxon>
        <taxon>Poaceae</taxon>
        <taxon>BOP clade</taxon>
        <taxon>Oryzoideae</taxon>
        <taxon>Oryzeae</taxon>
        <taxon>Oryzinae</taxon>
        <taxon>Oryza</taxon>
    </lineage>
</organism>
<dbReference type="Gene3D" id="2.30.30.140">
    <property type="match status" value="1"/>
</dbReference>
<feature type="region of interest" description="Disordered" evidence="1">
    <location>
        <begin position="348"/>
        <end position="432"/>
    </location>
</feature>
<sequence>MMVGGAAEVAVAARVDGGKVVVACEVAMEEDAAAGGGVGVGFGVVSDLLYATGSAAVGEGYGDECTDNMQELDGDGAEERMLGVELGGFRGEAGWTLVPVGAAATETSEEMCDPATLQYSETGLTGDDQRAKYCLPPLDRYGFRASGLVWSKLKGHPWWPGEIFDTSDASELALKHQKKGSHLVAYFGSNTFAWCDESQLKPFMSNYSQIANQSNSDTFISSVNLALEEISRRILSGMSCSCLPEELSDNGMSYMVENAGLKDGVTCSAVNRSEILSCFSAENLLNYVKSLALFPGQGGDLLELVIACSQLTSFYRSKGCPELASFQTGSAWVENGVDTSSIKDVVVDEVVTNEEPPANDKPKRGRGRPRKQKPEDGLELTEKKATSNLSTDNAYDHPAERQMDMEFDEFDGLQSKKKRSLDSFEDPETKAAAPSFGSSFKIGECIRRAASQLTGSSSIVKSQSEQVPHKNIAETENGDFDVSSDDAINELSVEKRAKRRRMHRHHSADPKELLSQLCSVAVEPTHGYSFSAMIINYFSDHRNYVVSTTTEANIVEKTTAKKGRKRKVLPSPEVETTDHMQDSYWSGLSLHNHPIHDLRRVSTSTRPRRRRRSSRETYFHAQKNLQHGLLSPKKQIQVIERSIIHVDEKMVDEVKPTALVLSFGRSTALPSETDLVKMFGRYGPLKESEIEVHASSNTVKVVFKKRADAERAFSFAGKFSTFGPSLRSYRLVNMPFFLSSQTNNPEAHSEYHGLEIPGPSESKVPLDAAEADQVDKTDEKIEDKATAEVLARETGDSIIAPGALDEKTEKEATAEALADKTTEGEITAEVQVEATTTTEKIVENKELAEEITESETTAEVHIEEITTTERTVEDKELAEETTEGEATAEVHIEETTTTEKTVEDKVVPEGTTEGEATAEVLEECTAIEKIVGDNTLAEEITEGETAAEVHIEEATAIDKAAEENTLAEETAKGETTPEVHVEETTTAEESVGDKALDETTKGETTAEVYAEESTEKIVEDTTVEAPDEKTKTANDPVEDATLEEPDKKTAANDPVEDVTLEEPDKKTAANDHANDPVEDATVEEPDKKNAGNDHVEDATVEEPDKNTTTNDPVEDATVEEPDKKTAANDPVEEATVEEPAVETGTIEESATAEARDEKTMTTEETAQDPMVEDEKTMTTEETVQDPMVVDEKTMTTEETVQDPMVEGDMKTAAAEETVEHADATAEASAGQAVTSPLLTSQTRARKLKTQKKSIPAIPNRAESRAEDEREEGAGGEDSLAGDEGDELGDALLHGLLGVLGDLPVGRDGLLHDAADVGDGEEPVLLPHPSPTTTTSSPTAATAPRAPTLVAPPSSPGAPRPIRHACTTTTTTQNPNPRSISPHIPKP</sequence>
<dbReference type="Proteomes" id="UP000026962">
    <property type="component" value="Chromosome 5"/>
</dbReference>
<feature type="compositionally biased region" description="Basic and acidic residues" evidence="1">
    <location>
        <begin position="372"/>
        <end position="385"/>
    </location>
</feature>
<dbReference type="PANTHER" id="PTHR42851:SF4">
    <property type="entry name" value="PWWP DOMAIN-CONTAINING PROTEIN"/>
    <property type="match status" value="1"/>
</dbReference>
<dbReference type="CDD" id="cd05162">
    <property type="entry name" value="PWWP"/>
    <property type="match status" value="1"/>
</dbReference>
<dbReference type="OMA" id="NNTEAHS"/>
<keyword evidence="4" id="KW-1185">Reference proteome</keyword>
<dbReference type="EnsemblPlants" id="OPUNC05G17170.5">
    <property type="protein sequence ID" value="OPUNC05G17170.5"/>
    <property type="gene ID" value="OPUNC05G17170"/>
</dbReference>
<protein>
    <recommendedName>
        <fullName evidence="2">PWWP domain-containing protein</fullName>
    </recommendedName>
</protein>
<feature type="compositionally biased region" description="Low complexity" evidence="1">
    <location>
        <begin position="1322"/>
        <end position="1351"/>
    </location>
</feature>
<evidence type="ECO:0000313" key="4">
    <source>
        <dbReference type="Proteomes" id="UP000026962"/>
    </source>
</evidence>
<dbReference type="SMART" id="SM00293">
    <property type="entry name" value="PWWP"/>
    <property type="match status" value="1"/>
</dbReference>
<evidence type="ECO:0000313" key="3">
    <source>
        <dbReference type="EnsemblPlants" id="OPUNC05G17170.5"/>
    </source>
</evidence>
<dbReference type="InterPro" id="IPR053063">
    <property type="entry name" value="PWWP_domain_containing_PDP"/>
</dbReference>
<accession>A0A0E0L3J1</accession>
<reference evidence="3" key="2">
    <citation type="submission" date="2018-05" db="EMBL/GenBank/DDBJ databases">
        <title>OpunRS2 (Oryza punctata Reference Sequence Version 2).</title>
        <authorList>
            <person name="Zhang J."/>
            <person name="Kudrna D."/>
            <person name="Lee S."/>
            <person name="Talag J."/>
            <person name="Welchert J."/>
            <person name="Wing R.A."/>
        </authorList>
    </citation>
    <scope>NUCLEOTIDE SEQUENCE [LARGE SCALE GENOMIC DNA]</scope>
</reference>
<evidence type="ECO:0000256" key="1">
    <source>
        <dbReference type="SAM" id="MobiDB-lite"/>
    </source>
</evidence>
<dbReference type="Gramene" id="OPUNC05G17170.5">
    <property type="protein sequence ID" value="OPUNC05G17170.5"/>
    <property type="gene ID" value="OPUNC05G17170"/>
</dbReference>
<dbReference type="Pfam" id="PF00855">
    <property type="entry name" value="PWWP"/>
    <property type="match status" value="1"/>
</dbReference>
<feature type="region of interest" description="Disordered" evidence="1">
    <location>
        <begin position="967"/>
        <end position="1287"/>
    </location>
</feature>
<dbReference type="PANTHER" id="PTHR42851">
    <property type="entry name" value="ALDOLASE-RELATED"/>
    <property type="match status" value="1"/>
</dbReference>
<reference evidence="3" key="1">
    <citation type="submission" date="2015-04" db="UniProtKB">
        <authorList>
            <consortium name="EnsemblPlants"/>
        </authorList>
    </citation>
    <scope>IDENTIFICATION</scope>
</reference>
<feature type="compositionally biased region" description="Basic and acidic residues" evidence="1">
    <location>
        <begin position="394"/>
        <end position="404"/>
    </location>
</feature>
<feature type="compositionally biased region" description="Basic and acidic residues" evidence="1">
    <location>
        <begin position="1062"/>
        <end position="1075"/>
    </location>
</feature>
<dbReference type="HOGENOM" id="CLU_005330_3_0_1"/>
<name>A0A0E0L3J1_ORYPU</name>
<feature type="compositionally biased region" description="Basic and acidic residues" evidence="1">
    <location>
        <begin position="969"/>
        <end position="983"/>
    </location>
</feature>
<feature type="compositionally biased region" description="Basic and acidic residues" evidence="1">
    <location>
        <begin position="1084"/>
        <end position="1105"/>
    </location>
</feature>
<feature type="compositionally biased region" description="Polar residues" evidence="1">
    <location>
        <begin position="456"/>
        <end position="466"/>
    </location>
</feature>
<feature type="compositionally biased region" description="Basic and acidic residues" evidence="1">
    <location>
        <begin position="991"/>
        <end position="1001"/>
    </location>
</feature>
<feature type="compositionally biased region" description="Acidic residues" evidence="1">
    <location>
        <begin position="1130"/>
        <end position="1140"/>
    </location>
</feature>
<dbReference type="SUPFAM" id="SSF63748">
    <property type="entry name" value="Tudor/PWWP/MBT"/>
    <property type="match status" value="1"/>
</dbReference>
<evidence type="ECO:0000259" key="2">
    <source>
        <dbReference type="PROSITE" id="PS50812"/>
    </source>
</evidence>
<dbReference type="InterPro" id="IPR000313">
    <property type="entry name" value="PWWP_dom"/>
</dbReference>
<feature type="compositionally biased region" description="Polar residues" evidence="1">
    <location>
        <begin position="1231"/>
        <end position="1242"/>
    </location>
</feature>
<proteinExistence type="predicted"/>